<proteinExistence type="predicted"/>
<gene>
    <name evidence="4" type="primary">LOC132804417</name>
</gene>
<feature type="region of interest" description="Disordered" evidence="1">
    <location>
        <begin position="1"/>
        <end position="48"/>
    </location>
</feature>
<organism evidence="3 4">
    <name type="scientific">Ziziphus jujuba</name>
    <name type="common">Chinese jujube</name>
    <name type="synonym">Ziziphus sativa</name>
    <dbReference type="NCBI Taxonomy" id="326968"/>
    <lineage>
        <taxon>Eukaryota</taxon>
        <taxon>Viridiplantae</taxon>
        <taxon>Streptophyta</taxon>
        <taxon>Embryophyta</taxon>
        <taxon>Tracheophyta</taxon>
        <taxon>Spermatophyta</taxon>
        <taxon>Magnoliopsida</taxon>
        <taxon>eudicotyledons</taxon>
        <taxon>Gunneridae</taxon>
        <taxon>Pentapetalae</taxon>
        <taxon>rosids</taxon>
        <taxon>fabids</taxon>
        <taxon>Rosales</taxon>
        <taxon>Rhamnaceae</taxon>
        <taxon>Paliureae</taxon>
        <taxon>Ziziphus</taxon>
    </lineage>
</organism>
<dbReference type="InterPro" id="IPR043502">
    <property type="entry name" value="DNA/RNA_pol_sf"/>
</dbReference>
<dbReference type="Pfam" id="PF00078">
    <property type="entry name" value="RVT_1"/>
    <property type="match status" value="1"/>
</dbReference>
<dbReference type="CDD" id="cd01647">
    <property type="entry name" value="RT_LTR"/>
    <property type="match status" value="1"/>
</dbReference>
<dbReference type="PANTHER" id="PTHR35046:SF9">
    <property type="entry name" value="RNA-DIRECTED DNA POLYMERASE"/>
    <property type="match status" value="1"/>
</dbReference>
<dbReference type="Proteomes" id="UP001652623">
    <property type="component" value="Chromosome 1"/>
</dbReference>
<dbReference type="Gene3D" id="3.10.10.10">
    <property type="entry name" value="HIV Type 1 Reverse Transcriptase, subunit A, domain 1"/>
    <property type="match status" value="1"/>
</dbReference>
<dbReference type="SUPFAM" id="SSF56672">
    <property type="entry name" value="DNA/RNA polymerases"/>
    <property type="match status" value="1"/>
</dbReference>
<dbReference type="RefSeq" id="XP_060674747.1">
    <property type="nucleotide sequence ID" value="XM_060818764.1"/>
</dbReference>
<keyword evidence="3" id="KW-1185">Reference proteome</keyword>
<protein>
    <submittedName>
        <fullName evidence="4">Uncharacterized protein LOC132804417</fullName>
    </submittedName>
</protein>
<dbReference type="PANTHER" id="PTHR35046">
    <property type="entry name" value="ZINC KNUCKLE (CCHC-TYPE) FAMILY PROTEIN"/>
    <property type="match status" value="1"/>
</dbReference>
<reference evidence="4" key="2">
    <citation type="submission" date="2025-08" db="UniProtKB">
        <authorList>
            <consortium name="RefSeq"/>
        </authorList>
    </citation>
    <scope>IDENTIFICATION</scope>
    <source>
        <tissue evidence="4">Seedling</tissue>
    </source>
</reference>
<feature type="domain" description="Reverse transcriptase" evidence="2">
    <location>
        <begin position="174"/>
        <end position="277"/>
    </location>
</feature>
<evidence type="ECO:0000259" key="2">
    <source>
        <dbReference type="Pfam" id="PF00078"/>
    </source>
</evidence>
<reference evidence="3" key="1">
    <citation type="submission" date="2025-05" db="UniProtKB">
        <authorList>
            <consortium name="RefSeq"/>
        </authorList>
    </citation>
    <scope>NUCLEOTIDE SEQUENCE [LARGE SCALE GENOMIC DNA]</scope>
</reference>
<evidence type="ECO:0000256" key="1">
    <source>
        <dbReference type="SAM" id="MobiDB-lite"/>
    </source>
</evidence>
<dbReference type="GeneID" id="132804417"/>
<sequence>MKKQRKEKAQRENGRGNTPEMELERDANPSSQKQRKLEGMTPPTLPLPLIDTNKPLLMTSVSSFVKTINPKALDGTNELVTLFVDNELELPSSIISLLKEFGDVFPSEIPSGLPPIRGIEHQIDFVLGAAIPNRPAYRSNPEETKELQKQVSDLLDKGYIRESLSPCAVPVLLVPKKDGSWRMCVDCRAINNITIKYRHPIPRLDDMLDELHGACMFTKIDLRSGYHQIRMKEGDEWKTAFKTKYGLYEWLVMPFGLSNAPSTFMRLMNHVMRPFIGFVVSAAGIKVDQAKVKAIQEWPVPTSITQGQGKLNRRHAKWIEFIETFPYVIRYKKGKENVVADALSRRYVLFSTLDARLLGFEQLKELYEHDSDFGEIFRTCLKHGFNKFYIFEGYLFKENKLCVPNCSIRELLVREGHGGGLMGHFGILK</sequence>
<dbReference type="InterPro" id="IPR000477">
    <property type="entry name" value="RT_dom"/>
</dbReference>
<name>A0ABM4ADD9_ZIZJJ</name>
<feature type="non-terminal residue" evidence="4">
    <location>
        <position position="429"/>
    </location>
</feature>
<evidence type="ECO:0000313" key="3">
    <source>
        <dbReference type="Proteomes" id="UP001652623"/>
    </source>
</evidence>
<evidence type="ECO:0000313" key="4">
    <source>
        <dbReference type="RefSeq" id="XP_060674747.1"/>
    </source>
</evidence>
<accession>A0ABM4ADD9</accession>